<gene>
    <name evidence="5" type="ORF">M997_3265</name>
</gene>
<sequence length="1647" mass="188749">MSDIQDTNREQEILDSAVAQGGAYEILRKRLTEQGQQLHQQAALLNQHRLDEFGQSQMDIIGRIRIRTENNCQARDIVRVGDWLLFGYNVFLGLKRETHIEDVFSLYRLTETEGEFDVEAVAYEDTFLSDYRFVQDFTELYTYYKDTQLLQLVERDGKLLASFQIGARITDVRVFRWAISSDKQRIEYIDNRGERDIALPPAYDFTWVRTQRENTVNGRFPHINILDTVFVETTGGDLTIKCENNTEDGLGIYREAVLDKNQSLDDALIEYAQTGSLILLKILPYREENWRYLVYNTLTQSVQRIDAIGQACVQLPEDHGIIFPGGYYLQNGEYKTFDQPMEGMYFRRLRRSPNGEDVLYVFYSPTQGRLALFNYNMIERKLAVPLVGHGYAMFEDGKMVLFEGESEEATRVHPMQVWQTPFYSEEFADKQPPRNGFYGRIGNADLVRGISEILHVAKEIEGNQVSISRYEQLSQQAKNLLDLYYWFNDEHCLGIGKLLKEITQTSELVLDEYEKVESIRQQSAKAINEAISRQKSLISLTHPDSWNDIQQFVDGLNQLNAHRGHLISLREFRYMDLTKLSEMEQEITDAQQRVSQATAVFLASEKALQPFKTQLIAFEELIEKAQNSAQLDIPMNDMEQMSSDLDMLSNLMASLTFSDITQQTQIIDAISQIYAQLNQSRARLQQKRKSQSSVETVAQFGAQFRLFSQGITNALSLATDPERCDDQLSRLLVQLEELESQFSSYDEFLDDILTKREELVETFESHKQTLIDERQRRAQNLLTAADRLLENLQRRTARLQSQDELNAFFASDPLASKTREIIEKLREINDNVKADDIDARLKSSRDQAIRILRDKTDIFEDNGNIIKLGPRHRFSVNTQELDLTILPKDEKLWLYLTGTDFQEPIENAELEQLKPYWDASLESESDTVYRAEYLAYSIIYAAAKRQDNLTYDILKNALTVPDKLEKLVRDFATPRYKEGYEKGIHDHDAIAILKQLIPTGESADLLRYNPTARAIAAIFWENTQHNEYPALWPERARTALNIQQLFHNDDALIDLQAEIEADIRLFLIDNPISCQSYTPIQAAEYLSFILARTPIELVYSKYAKQLVVALQSRLEEAHMWIDFNRSQQNLGTRYAQRWALIQNWLQGLCSIEQYASLTPYIPGAIAIIILDKVASARYSEACLYFTVNGLLGEHPTIKNQSLSLSLDDYFSRMRGQRKTFIPAFRQYQTLRQKIVIDQRARLKLHEFKAKPLSSFVRNKLINDVYLPIIGDNMAKQIGALGEGKRTDLMGLLLMISPPGYGKTTLMEYAAARLGLIFMKINGPALGHNVLSLDPEQAPNATARQELEKLNLALEMGNNVMLYVDDIQHTHPEFLQKFISLCDGTRRIEGVWRGKTKTYDMRGKKFCVVMAGNPYTESGEIFRIPDMLANRADIYNLGEVLGGMDDAFALSYIENSLTSNPVLAPLALRDLNDLYLFVDKAMGKSVSTNALSYPYSDAEISEIVLVLKHLITLRNVILKVNQQYIASAAQSDKYRTEPAFRLQGSYRNMNKLSEKVSSVMNEDELERLLDDHYLGEAQLLTTGAEENLLKLAELRGKLSEKESIRWQQIKKDFMRNKALGGDNADIGDRVVSQLANLVESVQELGKLA</sequence>
<dbReference type="InterPro" id="IPR027417">
    <property type="entry name" value="P-loop_NTPase"/>
</dbReference>
<organism evidence="5 6">
    <name type="scientific">Proteus hauseri ATCC 700826</name>
    <dbReference type="NCBI Taxonomy" id="1354271"/>
    <lineage>
        <taxon>Bacteria</taxon>
        <taxon>Pseudomonadati</taxon>
        <taxon>Pseudomonadota</taxon>
        <taxon>Gammaproteobacteria</taxon>
        <taxon>Enterobacterales</taxon>
        <taxon>Morganellaceae</taxon>
        <taxon>Proteus</taxon>
    </lineage>
</organism>
<feature type="coiled-coil region" evidence="1">
    <location>
        <begin position="771"/>
        <end position="802"/>
    </location>
</feature>
<dbReference type="Proteomes" id="UP000078250">
    <property type="component" value="Unassembled WGS sequence"/>
</dbReference>
<reference evidence="5 6" key="1">
    <citation type="submission" date="2016-04" db="EMBL/GenBank/DDBJ databases">
        <title>ATOL: Assembling a taxonomically balanced genome-scale reconstruction of the evolutionary history of the Enterobacteriaceae.</title>
        <authorList>
            <person name="Plunkett G.III."/>
            <person name="Neeno-Eckwall E.C."/>
            <person name="Glasner J.D."/>
            <person name="Perna N.T."/>
        </authorList>
    </citation>
    <scope>NUCLEOTIDE SEQUENCE [LARGE SCALE GENOMIC DNA]</scope>
    <source>
        <strain evidence="5 6">ATCC 700826</strain>
    </source>
</reference>
<name>A0AAJ3HPS0_PROHU</name>
<keyword evidence="1" id="KW-0175">Coiled coil</keyword>
<comment type="caution">
    <text evidence="5">The sequence shown here is derived from an EMBL/GenBank/DDBJ whole genome shotgun (WGS) entry which is preliminary data.</text>
</comment>
<dbReference type="InterPro" id="IPR011704">
    <property type="entry name" value="ATPase_dyneun-rel_AAA"/>
</dbReference>
<evidence type="ECO:0000256" key="1">
    <source>
        <dbReference type="SAM" id="Coils"/>
    </source>
</evidence>
<dbReference type="GO" id="GO:0016887">
    <property type="term" value="F:ATP hydrolysis activity"/>
    <property type="evidence" value="ECO:0007669"/>
    <property type="project" value="InterPro"/>
</dbReference>
<feature type="domain" description="DUF3686" evidence="3">
    <location>
        <begin position="38"/>
        <end position="485"/>
    </location>
</feature>
<accession>A0AAJ3HPS0</accession>
<dbReference type="GO" id="GO:0005524">
    <property type="term" value="F:ATP binding"/>
    <property type="evidence" value="ECO:0007669"/>
    <property type="project" value="InterPro"/>
</dbReference>
<dbReference type="Pfam" id="PF07728">
    <property type="entry name" value="AAA_5"/>
    <property type="match status" value="1"/>
</dbReference>
<feature type="domain" description="ATPase dynein-related AAA" evidence="2">
    <location>
        <begin position="1292"/>
        <end position="1415"/>
    </location>
</feature>
<evidence type="ECO:0008006" key="7">
    <source>
        <dbReference type="Google" id="ProtNLM"/>
    </source>
</evidence>
<dbReference type="InterPro" id="IPR020958">
    <property type="entry name" value="DUF3686"/>
</dbReference>
<evidence type="ECO:0000259" key="2">
    <source>
        <dbReference type="Pfam" id="PF07728"/>
    </source>
</evidence>
<proteinExistence type="predicted"/>
<evidence type="ECO:0000313" key="6">
    <source>
        <dbReference type="Proteomes" id="UP000078250"/>
    </source>
</evidence>
<feature type="domain" description="DUF7902" evidence="4">
    <location>
        <begin position="606"/>
        <end position="690"/>
    </location>
</feature>
<dbReference type="Pfam" id="PF12458">
    <property type="entry name" value="DUF3686"/>
    <property type="match status" value="1"/>
</dbReference>
<dbReference type="EMBL" id="LXEV01000036">
    <property type="protein sequence ID" value="OAT44899.1"/>
    <property type="molecule type" value="Genomic_DNA"/>
</dbReference>
<dbReference type="Pfam" id="PF25472">
    <property type="entry name" value="DUF7902"/>
    <property type="match status" value="1"/>
</dbReference>
<evidence type="ECO:0000259" key="4">
    <source>
        <dbReference type="Pfam" id="PF25472"/>
    </source>
</evidence>
<evidence type="ECO:0000259" key="3">
    <source>
        <dbReference type="Pfam" id="PF12458"/>
    </source>
</evidence>
<dbReference type="Gene3D" id="3.40.50.300">
    <property type="entry name" value="P-loop containing nucleotide triphosphate hydrolases"/>
    <property type="match status" value="1"/>
</dbReference>
<keyword evidence="6" id="KW-1185">Reference proteome</keyword>
<evidence type="ECO:0000313" key="5">
    <source>
        <dbReference type="EMBL" id="OAT44899.1"/>
    </source>
</evidence>
<dbReference type="RefSeq" id="WP_064721165.1">
    <property type="nucleotide sequence ID" value="NZ_LXEV01000036.1"/>
</dbReference>
<dbReference type="SUPFAM" id="SSF52540">
    <property type="entry name" value="P-loop containing nucleoside triphosphate hydrolases"/>
    <property type="match status" value="1"/>
</dbReference>
<dbReference type="InterPro" id="IPR057224">
    <property type="entry name" value="DUF7902"/>
</dbReference>
<protein>
    <recommendedName>
        <fullName evidence="7">DUF3686 domain-containing protein</fullName>
    </recommendedName>
</protein>